<sequence>MITNLLQYHLIHRIQHQIIHRADRTAFRQWSPNGEFQLTWGEAATRIDRIAAGLLGLGVDVQERIGIFANNTMAWALADLAILHLRGVSVPLYSTNTPAQAAFVTNDADIRILFVGEQAQLDAAIALRGVCPQLCHIVVFDEGADLRGCEIAQHLSTFERAADPAAFAVQRQQRIEECDLQDLFTLIYTSGTTGEPKGVMLDYRNLAAQLYLHDERLTVGEEDVSLSFLPLSHVFERAWSFFVMHSGAQNVFLPNTDWVREAMGQVRPTLMCAVPRFYEKIFSAVHEKVARAPWLRRALFHWAIVCGERKFLQERAGKPLGKLFDFTHRWADKLVLSKLRGILGGRVRFLPAAGAKLDDNVILFFQAMGVNIKYGYGMTETCATVSCWEEGHFRFGSIGKPLPEVEVRIGEENEIQVRGPIVMRGYFNKPLETAATFTEDGWLKTGDAGAIDEEGNLFITERLKDLMKTSGGKYIAPQMLEGTLAQDRFIEQVAIIADARKFVSALIVPCFESLEEYAKSVNLKYQDRLELLRNGEILEMFEKRLREMQKELARFEQVKKFTLLPAAFSMELGELTPTLKLRRKVILQRYQREIDSMYQEQA</sequence>
<reference evidence="4" key="1">
    <citation type="submission" date="2016-05" db="EMBL/GenBank/DDBJ databases">
        <authorList>
            <person name="Cock P.J.A."/>
            <person name="Cock P.J.A."/>
        </authorList>
    </citation>
    <scope>NUCLEOTIDE SEQUENCE</scope>
    <source>
        <strain evidence="4">PWN146_assembly</strain>
    </source>
</reference>
<keyword evidence="4" id="KW-0436">Ligase</keyword>
<dbReference type="EC" id="6.2.1.3" evidence="4"/>
<dbReference type="Pfam" id="PF00501">
    <property type="entry name" value="AMP-binding"/>
    <property type="match status" value="1"/>
</dbReference>
<name>A0A1C3H8Q8_SERMA</name>
<keyword evidence="1" id="KW-0547">Nucleotide-binding</keyword>
<dbReference type="PROSITE" id="PS00455">
    <property type="entry name" value="AMP_BINDING"/>
    <property type="match status" value="1"/>
</dbReference>
<dbReference type="InterPro" id="IPR000873">
    <property type="entry name" value="AMP-dep_synth/lig_dom"/>
</dbReference>
<dbReference type="GO" id="GO:0016020">
    <property type="term" value="C:membrane"/>
    <property type="evidence" value="ECO:0007669"/>
    <property type="project" value="TreeGrafter"/>
</dbReference>
<accession>A0A1C3H8Q8</accession>
<feature type="domain" description="AMP-dependent synthetase/ligase" evidence="3">
    <location>
        <begin position="16"/>
        <end position="427"/>
    </location>
</feature>
<dbReference type="InterPro" id="IPR042099">
    <property type="entry name" value="ANL_N_sf"/>
</dbReference>
<protein>
    <submittedName>
        <fullName evidence="4">Long-chain-fatty-acid--CoA ligase FadD15</fullName>
        <ecNumber evidence="4">6.2.1.3</ecNumber>
    </submittedName>
</protein>
<evidence type="ECO:0000259" key="3">
    <source>
        <dbReference type="Pfam" id="PF00501"/>
    </source>
</evidence>
<dbReference type="GO" id="GO:0004467">
    <property type="term" value="F:long-chain fatty acid-CoA ligase activity"/>
    <property type="evidence" value="ECO:0007669"/>
    <property type="project" value="UniProtKB-EC"/>
</dbReference>
<dbReference type="PANTHER" id="PTHR43272">
    <property type="entry name" value="LONG-CHAIN-FATTY-ACID--COA LIGASE"/>
    <property type="match status" value="1"/>
</dbReference>
<gene>
    <name evidence="4" type="ORF">PWN146_00059</name>
</gene>
<organism evidence="4">
    <name type="scientific">Serratia marcescens</name>
    <dbReference type="NCBI Taxonomy" id="615"/>
    <lineage>
        <taxon>Bacteria</taxon>
        <taxon>Pseudomonadati</taxon>
        <taxon>Pseudomonadota</taxon>
        <taxon>Gammaproteobacteria</taxon>
        <taxon>Enterobacterales</taxon>
        <taxon>Yersiniaceae</taxon>
        <taxon>Serratia</taxon>
    </lineage>
</organism>
<proteinExistence type="predicted"/>
<keyword evidence="2" id="KW-0067">ATP-binding</keyword>
<evidence type="ECO:0000256" key="1">
    <source>
        <dbReference type="ARBA" id="ARBA00022741"/>
    </source>
</evidence>
<evidence type="ECO:0000313" key="4">
    <source>
        <dbReference type="EMBL" id="SAY41407.1"/>
    </source>
</evidence>
<dbReference type="EMBL" id="LT575490">
    <property type="protein sequence ID" value="SAY41407.1"/>
    <property type="molecule type" value="Genomic_DNA"/>
</dbReference>
<dbReference type="InterPro" id="IPR020845">
    <property type="entry name" value="AMP-binding_CS"/>
</dbReference>
<dbReference type="PANTHER" id="PTHR43272:SF33">
    <property type="entry name" value="AMP-BINDING DOMAIN-CONTAINING PROTEIN-RELATED"/>
    <property type="match status" value="1"/>
</dbReference>
<dbReference type="CDD" id="cd05907">
    <property type="entry name" value="VL_LC_FACS_like"/>
    <property type="match status" value="1"/>
</dbReference>
<dbReference type="Gene3D" id="3.40.50.12780">
    <property type="entry name" value="N-terminal domain of ligase-like"/>
    <property type="match status" value="1"/>
</dbReference>
<evidence type="ECO:0000256" key="2">
    <source>
        <dbReference type="ARBA" id="ARBA00022840"/>
    </source>
</evidence>
<dbReference type="Pfam" id="PF23562">
    <property type="entry name" value="AMP-binding_C_3"/>
    <property type="match status" value="1"/>
</dbReference>
<dbReference type="AlphaFoldDB" id="A0A1C3H8Q8"/>
<dbReference type="SUPFAM" id="SSF56801">
    <property type="entry name" value="Acetyl-CoA synthetase-like"/>
    <property type="match status" value="1"/>
</dbReference>
<dbReference type="GO" id="GO:0005524">
    <property type="term" value="F:ATP binding"/>
    <property type="evidence" value="ECO:0007669"/>
    <property type="project" value="UniProtKB-KW"/>
</dbReference>